<dbReference type="OrthoDB" id="2333384at2759"/>
<gene>
    <name evidence="1" type="ORF">GPUH_LOCUS13469</name>
</gene>
<name>A0A183DXM8_9BILA</name>
<sequence length="149" mass="16102">MTPNEPVLTPASLLAKFQESPSTATLKFRKQPFLRVDYAIQACVTAFFAHSTLKLSLGDRLLLELPITILPLPWRGNGIVYQPFVGGAQPIPESDESGKFIYGDGFMFTPQYCVASSAAVATTALHSNGSTENECITRSNGNPENGAKH</sequence>
<evidence type="ECO:0000313" key="2">
    <source>
        <dbReference type="Proteomes" id="UP000271098"/>
    </source>
</evidence>
<keyword evidence="2" id="KW-1185">Reference proteome</keyword>
<organism evidence="3">
    <name type="scientific">Gongylonema pulchrum</name>
    <dbReference type="NCBI Taxonomy" id="637853"/>
    <lineage>
        <taxon>Eukaryota</taxon>
        <taxon>Metazoa</taxon>
        <taxon>Ecdysozoa</taxon>
        <taxon>Nematoda</taxon>
        <taxon>Chromadorea</taxon>
        <taxon>Rhabditida</taxon>
        <taxon>Spirurina</taxon>
        <taxon>Spiruromorpha</taxon>
        <taxon>Spiruroidea</taxon>
        <taxon>Gongylonematidae</taxon>
        <taxon>Gongylonema</taxon>
    </lineage>
</organism>
<dbReference type="EMBL" id="UYRT01080252">
    <property type="protein sequence ID" value="VDN22357.1"/>
    <property type="molecule type" value="Genomic_DNA"/>
</dbReference>
<dbReference type="WBParaSite" id="GPUH_0001348401-mRNA-1">
    <property type="protein sequence ID" value="GPUH_0001348401-mRNA-1"/>
    <property type="gene ID" value="GPUH_0001348401"/>
</dbReference>
<proteinExistence type="predicted"/>
<accession>A0A183DXM8</accession>
<evidence type="ECO:0000313" key="3">
    <source>
        <dbReference type="WBParaSite" id="GPUH_0001348401-mRNA-1"/>
    </source>
</evidence>
<dbReference type="AlphaFoldDB" id="A0A183DXM8"/>
<evidence type="ECO:0000313" key="1">
    <source>
        <dbReference type="EMBL" id="VDN22357.1"/>
    </source>
</evidence>
<reference evidence="1 2" key="2">
    <citation type="submission" date="2018-11" db="EMBL/GenBank/DDBJ databases">
        <authorList>
            <consortium name="Pathogen Informatics"/>
        </authorList>
    </citation>
    <scope>NUCLEOTIDE SEQUENCE [LARGE SCALE GENOMIC DNA]</scope>
</reference>
<protein>
    <submittedName>
        <fullName evidence="1 3">Uncharacterized protein</fullName>
    </submittedName>
</protein>
<dbReference type="Proteomes" id="UP000271098">
    <property type="component" value="Unassembled WGS sequence"/>
</dbReference>
<reference evidence="3" key="1">
    <citation type="submission" date="2016-06" db="UniProtKB">
        <authorList>
            <consortium name="WormBaseParasite"/>
        </authorList>
    </citation>
    <scope>IDENTIFICATION</scope>
</reference>